<sequence>MADQHSISFFGQKNAMLLNSSSMTAPSIFIRMIKVKANGVWEKPTQNEGKVVNISLVELGSILDVLEHNEAGWKTVHKRKDGVSTNISVAWANDQKAIWLNIGDYGKNLKGGELRFLTKLLEHLYEEKIEFGTHGKKGGNT</sequence>
<protein>
    <submittedName>
        <fullName evidence="1">Uncharacterized protein</fullName>
    </submittedName>
</protein>
<gene>
    <name evidence="1" type="ORF">LCGC14_2039560</name>
</gene>
<accession>A0A0F9HPC1</accession>
<evidence type="ECO:0000313" key="1">
    <source>
        <dbReference type="EMBL" id="KKL76967.1"/>
    </source>
</evidence>
<organism evidence="1">
    <name type="scientific">marine sediment metagenome</name>
    <dbReference type="NCBI Taxonomy" id="412755"/>
    <lineage>
        <taxon>unclassified sequences</taxon>
        <taxon>metagenomes</taxon>
        <taxon>ecological metagenomes</taxon>
    </lineage>
</organism>
<reference evidence="1" key="1">
    <citation type="journal article" date="2015" name="Nature">
        <title>Complex archaea that bridge the gap between prokaryotes and eukaryotes.</title>
        <authorList>
            <person name="Spang A."/>
            <person name="Saw J.H."/>
            <person name="Jorgensen S.L."/>
            <person name="Zaremba-Niedzwiedzka K."/>
            <person name="Martijn J."/>
            <person name="Lind A.E."/>
            <person name="van Eijk R."/>
            <person name="Schleper C."/>
            <person name="Guy L."/>
            <person name="Ettema T.J."/>
        </authorList>
    </citation>
    <scope>NUCLEOTIDE SEQUENCE</scope>
</reference>
<proteinExistence type="predicted"/>
<comment type="caution">
    <text evidence="1">The sequence shown here is derived from an EMBL/GenBank/DDBJ whole genome shotgun (WGS) entry which is preliminary data.</text>
</comment>
<dbReference type="EMBL" id="LAZR01023889">
    <property type="protein sequence ID" value="KKL76967.1"/>
    <property type="molecule type" value="Genomic_DNA"/>
</dbReference>
<dbReference type="AlphaFoldDB" id="A0A0F9HPC1"/>
<name>A0A0F9HPC1_9ZZZZ</name>